<name>A0A803NW40_CANSA</name>
<dbReference type="Gramene" id="evm.model.02.204">
    <property type="protein sequence ID" value="cds.evm.model.02.204"/>
    <property type="gene ID" value="evm.TU.02.204"/>
</dbReference>
<reference evidence="1" key="1">
    <citation type="submission" date="2018-11" db="EMBL/GenBank/DDBJ databases">
        <authorList>
            <person name="Grassa J C."/>
        </authorList>
    </citation>
    <scope>NUCLEOTIDE SEQUENCE [LARGE SCALE GENOMIC DNA]</scope>
</reference>
<dbReference type="Proteomes" id="UP000596661">
    <property type="component" value="Chromosome 2"/>
</dbReference>
<reference evidence="1" key="2">
    <citation type="submission" date="2021-03" db="UniProtKB">
        <authorList>
            <consortium name="EnsemblPlants"/>
        </authorList>
    </citation>
    <scope>IDENTIFICATION</scope>
</reference>
<dbReference type="SUPFAM" id="SSF56219">
    <property type="entry name" value="DNase I-like"/>
    <property type="match status" value="1"/>
</dbReference>
<evidence type="ECO:0000313" key="2">
    <source>
        <dbReference type="Proteomes" id="UP000596661"/>
    </source>
</evidence>
<sequence>MRSLRNSSSLPWCVVGDLNNVVNQADKKGGRPYPRRLLEGFKQVLADCDLRDVDLIGYPFTWERNRGEANWIEVRLDRALVFDQDIGQDKRLGIAKVPLIELEAETLKEFELRLLPSLDTGK</sequence>
<proteinExistence type="predicted"/>
<evidence type="ECO:0008006" key="3">
    <source>
        <dbReference type="Google" id="ProtNLM"/>
    </source>
</evidence>
<dbReference type="AlphaFoldDB" id="A0A803NW40"/>
<dbReference type="PANTHER" id="PTHR33710">
    <property type="entry name" value="BNAC02G09200D PROTEIN"/>
    <property type="match status" value="1"/>
</dbReference>
<dbReference type="OMA" id="ANYEWKL"/>
<keyword evidence="2" id="KW-1185">Reference proteome</keyword>
<dbReference type="EMBL" id="UZAU01000091">
    <property type="status" value="NOT_ANNOTATED_CDS"/>
    <property type="molecule type" value="Genomic_DNA"/>
</dbReference>
<dbReference type="PANTHER" id="PTHR33710:SF64">
    <property type="entry name" value="ENDONUCLEASE_EXONUCLEASE_PHOSPHATASE DOMAIN-CONTAINING PROTEIN"/>
    <property type="match status" value="1"/>
</dbReference>
<dbReference type="EnsemblPlants" id="evm.model.02.204">
    <property type="protein sequence ID" value="cds.evm.model.02.204"/>
    <property type="gene ID" value="evm.TU.02.204"/>
</dbReference>
<dbReference type="InterPro" id="IPR036691">
    <property type="entry name" value="Endo/exonu/phosph_ase_sf"/>
</dbReference>
<organism evidence="1 2">
    <name type="scientific">Cannabis sativa</name>
    <name type="common">Hemp</name>
    <name type="synonym">Marijuana</name>
    <dbReference type="NCBI Taxonomy" id="3483"/>
    <lineage>
        <taxon>Eukaryota</taxon>
        <taxon>Viridiplantae</taxon>
        <taxon>Streptophyta</taxon>
        <taxon>Embryophyta</taxon>
        <taxon>Tracheophyta</taxon>
        <taxon>Spermatophyta</taxon>
        <taxon>Magnoliopsida</taxon>
        <taxon>eudicotyledons</taxon>
        <taxon>Gunneridae</taxon>
        <taxon>Pentapetalae</taxon>
        <taxon>rosids</taxon>
        <taxon>fabids</taxon>
        <taxon>Rosales</taxon>
        <taxon>Cannabaceae</taxon>
        <taxon>Cannabis</taxon>
    </lineage>
</organism>
<dbReference type="Gene3D" id="3.60.10.10">
    <property type="entry name" value="Endonuclease/exonuclease/phosphatase"/>
    <property type="match status" value="1"/>
</dbReference>
<accession>A0A803NW40</accession>
<protein>
    <recommendedName>
        <fullName evidence="3">Endonuclease/exonuclease/phosphatase domain-containing protein</fullName>
    </recommendedName>
</protein>
<evidence type="ECO:0000313" key="1">
    <source>
        <dbReference type="EnsemblPlants" id="cds.evm.model.02.204"/>
    </source>
</evidence>